<evidence type="ECO:0000256" key="2">
    <source>
        <dbReference type="ARBA" id="ARBA00022692"/>
    </source>
</evidence>
<evidence type="ECO:0000313" key="7">
    <source>
        <dbReference type="Proteomes" id="UP001498476"/>
    </source>
</evidence>
<feature type="region of interest" description="Disordered" evidence="5">
    <location>
        <begin position="147"/>
        <end position="200"/>
    </location>
</feature>
<evidence type="ECO:0000256" key="1">
    <source>
        <dbReference type="ARBA" id="ARBA00004141"/>
    </source>
</evidence>
<evidence type="ECO:0000256" key="4">
    <source>
        <dbReference type="ARBA" id="ARBA00023136"/>
    </source>
</evidence>
<evidence type="ECO:0008006" key="8">
    <source>
        <dbReference type="Google" id="ProtNLM"/>
    </source>
</evidence>
<dbReference type="PANTHER" id="PTHR17920">
    <property type="entry name" value="TRANSMEMBRANE AND COILED-COIL DOMAIN-CONTAINING PROTEIN 4 TMCO4"/>
    <property type="match status" value="1"/>
</dbReference>
<keyword evidence="4" id="KW-0472">Membrane</keyword>
<evidence type="ECO:0000256" key="3">
    <source>
        <dbReference type="ARBA" id="ARBA00022989"/>
    </source>
</evidence>
<keyword evidence="2" id="KW-0812">Transmembrane</keyword>
<dbReference type="PANTHER" id="PTHR17920:SF22">
    <property type="entry name" value="DUF726 DOMAIN PROTEIN (AFU_ORTHOLOGUE AFUA_2G12860)"/>
    <property type="match status" value="1"/>
</dbReference>
<name>A0ABR1GSB9_9HYPO</name>
<keyword evidence="7" id="KW-1185">Reference proteome</keyword>
<evidence type="ECO:0000256" key="5">
    <source>
        <dbReference type="SAM" id="MobiDB-lite"/>
    </source>
</evidence>
<comment type="subcellular location">
    <subcellularLocation>
        <location evidence="1">Membrane</location>
        <topology evidence="1">Multi-pass membrane protein</topology>
    </subcellularLocation>
</comment>
<dbReference type="Proteomes" id="UP001498476">
    <property type="component" value="Unassembled WGS sequence"/>
</dbReference>
<sequence length="661" mass="71970">MARGGRGGSQQPVRRPVDLTGIISIAERNDLATLINAITEKIHDGIINVFDSPPVTPIQDAHNQHHWLSLSLLNKSRPGHPNNISQAKRASVVPNPCCKTLQVDGKENSTEAIPPQLQELRKEALVFFRKWQTAVLHRVRDINVTDTAGPQPNFRGRGRGFRGVRGDRGVRGGRGGRGGCGGRSGRGSLTLATGPLRPASSNLDRELARQYPPVPTTLWSLPLEKRLTLLHTSHLLLLSLQEYSSNTRILLLNLTSSLNLSWKMFQEEETRIAQGLGQVALRPSALDPKQDENKGPRKPKSGHANGAVPVPPGKLAAELLAVGIGTAHGGHGLGPTVAAGLLGTMADNGLVSGPLFGIYAGRPTTKMIESCAREIQDFGLLPVRGESSEDYMDAKKVPAKDRRLRMIIGINGWLVDKDAIVRPWKCIGDRSEVLILRWDTSILLNLGAALETVTKSTAWSLAKKEITSRTIFSSLIEAIWPAGLMKISKIIDNPWNLGMVRAEKAGVVLADAIMRSKLQGDRPVSLIGYSLAARTIYICLMVLAERRQFGLVESAVLMGTPAPSESRVWLTLKSVVSGRLINVYSENDYLLGFLYRTSNIHFGMAGLQQIHGADGVENHDVGHLVSEHLRYSSLTSRILKDVGWEDLDMAAIKAEKMSKAG</sequence>
<dbReference type="EMBL" id="JAZAVJ010000192">
    <property type="protein sequence ID" value="KAK7408293.1"/>
    <property type="molecule type" value="Genomic_DNA"/>
</dbReference>
<dbReference type="InterPro" id="IPR007941">
    <property type="entry name" value="DUF726"/>
</dbReference>
<proteinExistence type="predicted"/>
<accession>A0ABR1GSB9</accession>
<dbReference type="Pfam" id="PF05277">
    <property type="entry name" value="DUF726"/>
    <property type="match status" value="1"/>
</dbReference>
<organism evidence="6 7">
    <name type="scientific">Neonectria punicea</name>
    <dbReference type="NCBI Taxonomy" id="979145"/>
    <lineage>
        <taxon>Eukaryota</taxon>
        <taxon>Fungi</taxon>
        <taxon>Dikarya</taxon>
        <taxon>Ascomycota</taxon>
        <taxon>Pezizomycotina</taxon>
        <taxon>Sordariomycetes</taxon>
        <taxon>Hypocreomycetidae</taxon>
        <taxon>Hypocreales</taxon>
        <taxon>Nectriaceae</taxon>
        <taxon>Neonectria</taxon>
    </lineage>
</organism>
<feature type="compositionally biased region" description="Gly residues" evidence="5">
    <location>
        <begin position="172"/>
        <end position="185"/>
    </location>
</feature>
<evidence type="ECO:0000313" key="6">
    <source>
        <dbReference type="EMBL" id="KAK7408293.1"/>
    </source>
</evidence>
<reference evidence="6 7" key="1">
    <citation type="journal article" date="2025" name="Microbiol. Resour. Announc.">
        <title>Draft genome sequences for Neonectria magnoliae and Neonectria punicea, canker pathogens of Liriodendron tulipifera and Acer saccharum in West Virginia.</title>
        <authorList>
            <person name="Petronek H.M."/>
            <person name="Kasson M.T."/>
            <person name="Metheny A.M."/>
            <person name="Stauder C.M."/>
            <person name="Lovett B."/>
            <person name="Lynch S.C."/>
            <person name="Garnas J.R."/>
            <person name="Kasson L.R."/>
            <person name="Stajich J.E."/>
        </authorList>
    </citation>
    <scope>NUCLEOTIDE SEQUENCE [LARGE SCALE GENOMIC DNA]</scope>
    <source>
        <strain evidence="6 7">NRRL 64653</strain>
    </source>
</reference>
<comment type="caution">
    <text evidence="6">The sequence shown here is derived from an EMBL/GenBank/DDBJ whole genome shotgun (WGS) entry which is preliminary data.</text>
</comment>
<protein>
    <recommendedName>
        <fullName evidence="8">DUF726 domain-containing protein</fullName>
    </recommendedName>
</protein>
<feature type="region of interest" description="Disordered" evidence="5">
    <location>
        <begin position="280"/>
        <end position="309"/>
    </location>
</feature>
<keyword evidence="3" id="KW-1133">Transmembrane helix</keyword>
<gene>
    <name evidence="6" type="ORF">QQX98_009554</name>
</gene>